<dbReference type="Pfam" id="PF00149">
    <property type="entry name" value="Metallophos"/>
    <property type="match status" value="1"/>
</dbReference>
<dbReference type="Gene3D" id="3.60.21.10">
    <property type="match status" value="1"/>
</dbReference>
<organism evidence="2 3">
    <name type="scientific">Rarispira pelagica</name>
    <dbReference type="NCBI Taxonomy" id="3141764"/>
    <lineage>
        <taxon>Bacteria</taxon>
        <taxon>Pseudomonadati</taxon>
        <taxon>Spirochaetota</taxon>
        <taxon>Spirochaetia</taxon>
        <taxon>Winmispirales</taxon>
        <taxon>Winmispiraceae</taxon>
        <taxon>Rarispira</taxon>
    </lineage>
</organism>
<evidence type="ECO:0000313" key="3">
    <source>
        <dbReference type="Proteomes" id="UP001466331"/>
    </source>
</evidence>
<protein>
    <submittedName>
        <fullName evidence="2">Metallophosphoesterase</fullName>
    </submittedName>
</protein>
<keyword evidence="3" id="KW-1185">Reference proteome</keyword>
<gene>
    <name evidence="2" type="ORF">WKV44_00060</name>
</gene>
<reference evidence="2 3" key="1">
    <citation type="submission" date="2024-03" db="EMBL/GenBank/DDBJ databases">
        <title>Ignisphaera cupida sp. nov., a hyperthermophilic hydrolytic archaeon from a hot spring of Kamchatka, and proposal of Ignisphaeraceae fam. nov.</title>
        <authorList>
            <person name="Podosokorskaya O.A."/>
            <person name="Elcheninov A.G."/>
            <person name="Maltseva A.I."/>
            <person name="Zayulina K.S."/>
            <person name="Novikov A."/>
            <person name="Merkel A.Y."/>
        </authorList>
    </citation>
    <scope>NUCLEOTIDE SEQUENCE [LARGE SCALE GENOMIC DNA]</scope>
    <source>
        <strain evidence="2 3">38H-sp</strain>
    </source>
</reference>
<evidence type="ECO:0000259" key="1">
    <source>
        <dbReference type="Pfam" id="PF00149"/>
    </source>
</evidence>
<sequence length="282" mass="32648">MSVKDRIIVLGDIHAMYEEACFLLEHALLIDSNKHWIANNTSLIFLGDVCDRGYDSASMYRLIIELQKQAVLFNSEVLFILGNHEIMESIGYNPYMSEEEESGYQSAYLAFSPGGWLRNWLEMQNAVIKRGDFIFAHGDLPENLADRDMEELNREIMSDYMELDFQSQEKTSDHPLLFNSKQSIMWSRDAQSFMSPVYKDTLARFLARNNAKHYVCGHTPQEHGRFFVGHDNMYICIDTGMIFTRYYDSGSLSYLEIKDNKASAVYFDNGEDVPHYVELLEL</sequence>
<dbReference type="RefSeq" id="WP_420068385.1">
    <property type="nucleotide sequence ID" value="NZ_JBCHKQ010000001.1"/>
</dbReference>
<dbReference type="SUPFAM" id="SSF56300">
    <property type="entry name" value="Metallo-dependent phosphatases"/>
    <property type="match status" value="1"/>
</dbReference>
<evidence type="ECO:0000313" key="2">
    <source>
        <dbReference type="EMBL" id="MEM5946931.1"/>
    </source>
</evidence>
<feature type="domain" description="Calcineurin-like phosphoesterase" evidence="1">
    <location>
        <begin position="6"/>
        <end position="221"/>
    </location>
</feature>
<dbReference type="PANTHER" id="PTHR46546">
    <property type="entry name" value="SHEWANELLA-LIKE PROTEIN PHOSPHATASE 1"/>
    <property type="match status" value="1"/>
</dbReference>
<dbReference type="EMBL" id="JBCHKQ010000001">
    <property type="protein sequence ID" value="MEM5946931.1"/>
    <property type="molecule type" value="Genomic_DNA"/>
</dbReference>
<dbReference type="Proteomes" id="UP001466331">
    <property type="component" value="Unassembled WGS sequence"/>
</dbReference>
<dbReference type="InterPro" id="IPR004843">
    <property type="entry name" value="Calcineurin-like_PHP"/>
</dbReference>
<name>A0ABU9U8D5_9SPIR</name>
<proteinExistence type="predicted"/>
<dbReference type="InterPro" id="IPR029052">
    <property type="entry name" value="Metallo-depent_PP-like"/>
</dbReference>
<dbReference type="PANTHER" id="PTHR46546:SF4">
    <property type="entry name" value="SHEWANELLA-LIKE PROTEIN PHOSPHATASE 1"/>
    <property type="match status" value="1"/>
</dbReference>
<comment type="caution">
    <text evidence="2">The sequence shown here is derived from an EMBL/GenBank/DDBJ whole genome shotgun (WGS) entry which is preliminary data.</text>
</comment>
<accession>A0ABU9U8D5</accession>